<dbReference type="EMBL" id="JBHRYC010000065">
    <property type="protein sequence ID" value="MFC3638321.1"/>
    <property type="molecule type" value="Genomic_DNA"/>
</dbReference>
<dbReference type="RefSeq" id="WP_191320855.1">
    <property type="nucleotide sequence ID" value="NZ_BNCG01000027.1"/>
</dbReference>
<name>A0ABV7UII5_9HYPH</name>
<gene>
    <name evidence="2" type="ORF">ACFONL_13215</name>
</gene>
<comment type="caution">
    <text evidence="2">The sequence shown here is derived from an EMBL/GenBank/DDBJ whole genome shotgun (WGS) entry which is preliminary data.</text>
</comment>
<feature type="region of interest" description="Disordered" evidence="1">
    <location>
        <begin position="1"/>
        <end position="32"/>
    </location>
</feature>
<evidence type="ECO:0008006" key="4">
    <source>
        <dbReference type="Google" id="ProtNLM"/>
    </source>
</evidence>
<feature type="region of interest" description="Disordered" evidence="1">
    <location>
        <begin position="135"/>
        <end position="159"/>
    </location>
</feature>
<feature type="region of interest" description="Disordered" evidence="1">
    <location>
        <begin position="78"/>
        <end position="109"/>
    </location>
</feature>
<keyword evidence="3" id="KW-1185">Reference proteome</keyword>
<sequence length="159" mass="17963">MAFTQRPNTANAFTPREPGDYEFEGDGDIDGQPYRVKIKRPYKGRSQSGRHYASRQVVFVDKNTQRAWEIKGLVFDKRIDPDTGDTRPAINDRAPAWTGDISGDMGLPDPVKKDISIWERLDKNQNVYFSCAIRDPRPRPVTTDNAAAPQSDYADNPFG</sequence>
<reference evidence="3" key="1">
    <citation type="journal article" date="2019" name="Int. J. Syst. Evol. Microbiol.">
        <title>The Global Catalogue of Microorganisms (GCM) 10K type strain sequencing project: providing services to taxonomists for standard genome sequencing and annotation.</title>
        <authorList>
            <consortium name="The Broad Institute Genomics Platform"/>
            <consortium name="The Broad Institute Genome Sequencing Center for Infectious Disease"/>
            <person name="Wu L."/>
            <person name="Ma J."/>
        </authorList>
    </citation>
    <scope>NUCLEOTIDE SEQUENCE [LARGE SCALE GENOMIC DNA]</scope>
    <source>
        <strain evidence="3">KCTC 42282</strain>
    </source>
</reference>
<evidence type="ECO:0000313" key="3">
    <source>
        <dbReference type="Proteomes" id="UP001595704"/>
    </source>
</evidence>
<feature type="compositionally biased region" description="Polar residues" evidence="1">
    <location>
        <begin position="1"/>
        <end position="12"/>
    </location>
</feature>
<feature type="compositionally biased region" description="Acidic residues" evidence="1">
    <location>
        <begin position="20"/>
        <end position="29"/>
    </location>
</feature>
<dbReference type="Proteomes" id="UP001595704">
    <property type="component" value="Unassembled WGS sequence"/>
</dbReference>
<accession>A0ABV7UII5</accession>
<organism evidence="2 3">
    <name type="scientific">Camelimonas fluminis</name>
    <dbReference type="NCBI Taxonomy" id="1576911"/>
    <lineage>
        <taxon>Bacteria</taxon>
        <taxon>Pseudomonadati</taxon>
        <taxon>Pseudomonadota</taxon>
        <taxon>Alphaproteobacteria</taxon>
        <taxon>Hyphomicrobiales</taxon>
        <taxon>Chelatococcaceae</taxon>
        <taxon>Camelimonas</taxon>
    </lineage>
</organism>
<proteinExistence type="predicted"/>
<evidence type="ECO:0000313" key="2">
    <source>
        <dbReference type="EMBL" id="MFC3638321.1"/>
    </source>
</evidence>
<protein>
    <recommendedName>
        <fullName evidence="4">DUF669 domain-containing protein</fullName>
    </recommendedName>
</protein>
<evidence type="ECO:0000256" key="1">
    <source>
        <dbReference type="SAM" id="MobiDB-lite"/>
    </source>
</evidence>